<evidence type="ECO:0000256" key="1">
    <source>
        <dbReference type="ARBA" id="ARBA00001933"/>
    </source>
</evidence>
<dbReference type="PANTHER" id="PTHR43525">
    <property type="entry name" value="PROTEIN MALY"/>
    <property type="match status" value="1"/>
</dbReference>
<dbReference type="CDD" id="cd00609">
    <property type="entry name" value="AAT_like"/>
    <property type="match status" value="1"/>
</dbReference>
<dbReference type="SUPFAM" id="SSF53383">
    <property type="entry name" value="PLP-dependent transferases"/>
    <property type="match status" value="1"/>
</dbReference>
<gene>
    <name evidence="7" type="ORF">ACFQO6_22225</name>
</gene>
<dbReference type="EMBL" id="JBHTCH010000028">
    <property type="protein sequence ID" value="MFC7363003.1"/>
    <property type="molecule type" value="Genomic_DNA"/>
</dbReference>
<evidence type="ECO:0000256" key="2">
    <source>
        <dbReference type="ARBA" id="ARBA00012224"/>
    </source>
</evidence>
<comment type="cofactor">
    <cofactor evidence="1">
        <name>pyridoxal 5'-phosphate</name>
        <dbReference type="ChEBI" id="CHEBI:597326"/>
    </cofactor>
</comment>
<protein>
    <recommendedName>
        <fullName evidence="2">cysteine-S-conjugate beta-lyase</fullName>
        <ecNumber evidence="2">4.4.1.13</ecNumber>
    </recommendedName>
</protein>
<dbReference type="Proteomes" id="UP001596524">
    <property type="component" value="Unassembled WGS sequence"/>
</dbReference>
<dbReference type="EC" id="4.4.1.13" evidence="2"/>
<keyword evidence="8" id="KW-1185">Reference proteome</keyword>
<dbReference type="RefSeq" id="WP_255891385.1">
    <property type="nucleotide sequence ID" value="NZ_JAFMZM010000004.1"/>
</dbReference>
<feature type="domain" description="Aminotransferase class I/classII large" evidence="6">
    <location>
        <begin position="39"/>
        <end position="380"/>
    </location>
</feature>
<comment type="caution">
    <text evidence="7">The sequence shown here is derived from an EMBL/GenBank/DDBJ whole genome shotgun (WGS) entry which is preliminary data.</text>
</comment>
<keyword evidence="4 7" id="KW-0456">Lyase</keyword>
<evidence type="ECO:0000313" key="8">
    <source>
        <dbReference type="Proteomes" id="UP001596524"/>
    </source>
</evidence>
<proteinExistence type="inferred from homology"/>
<dbReference type="InterPro" id="IPR004839">
    <property type="entry name" value="Aminotransferase_I/II_large"/>
</dbReference>
<evidence type="ECO:0000256" key="3">
    <source>
        <dbReference type="ARBA" id="ARBA00022898"/>
    </source>
</evidence>
<evidence type="ECO:0000259" key="6">
    <source>
        <dbReference type="Pfam" id="PF00155"/>
    </source>
</evidence>
<dbReference type="Gene3D" id="3.90.1150.10">
    <property type="entry name" value="Aspartate Aminotransferase, domain 1"/>
    <property type="match status" value="1"/>
</dbReference>
<evidence type="ECO:0000256" key="4">
    <source>
        <dbReference type="ARBA" id="ARBA00023239"/>
    </source>
</evidence>
<reference evidence="8" key="1">
    <citation type="journal article" date="2019" name="Int. J. Syst. Evol. Microbiol.">
        <title>The Global Catalogue of Microorganisms (GCM) 10K type strain sequencing project: providing services to taxonomists for standard genome sequencing and annotation.</title>
        <authorList>
            <consortium name="The Broad Institute Genomics Platform"/>
            <consortium name="The Broad Institute Genome Sequencing Center for Infectious Disease"/>
            <person name="Wu L."/>
            <person name="Ma J."/>
        </authorList>
    </citation>
    <scope>NUCLEOTIDE SEQUENCE [LARGE SCALE GENOMIC DNA]</scope>
    <source>
        <strain evidence="8">FCH27</strain>
    </source>
</reference>
<organism evidence="7 8">
    <name type="scientific">Nocardioides astragali</name>
    <dbReference type="NCBI Taxonomy" id="1776736"/>
    <lineage>
        <taxon>Bacteria</taxon>
        <taxon>Bacillati</taxon>
        <taxon>Actinomycetota</taxon>
        <taxon>Actinomycetes</taxon>
        <taxon>Propionibacteriales</taxon>
        <taxon>Nocardioidaceae</taxon>
        <taxon>Nocardioides</taxon>
    </lineage>
</organism>
<dbReference type="InterPro" id="IPR015424">
    <property type="entry name" value="PyrdxlP-dep_Trfase"/>
</dbReference>
<comment type="similarity">
    <text evidence="5">Belongs to the class-II pyridoxal-phosphate-dependent aminotransferase family. MalY/PatB cystathionine beta-lyase subfamily.</text>
</comment>
<dbReference type="InterPro" id="IPR051798">
    <property type="entry name" value="Class-II_PLP-Dep_Aminotrans"/>
</dbReference>
<name>A0ABW2N7L3_9ACTN</name>
<evidence type="ECO:0000256" key="5">
    <source>
        <dbReference type="ARBA" id="ARBA00037974"/>
    </source>
</evidence>
<dbReference type="Gene3D" id="3.40.640.10">
    <property type="entry name" value="Type I PLP-dependent aspartate aminotransferase-like (Major domain)"/>
    <property type="match status" value="1"/>
</dbReference>
<dbReference type="InterPro" id="IPR015422">
    <property type="entry name" value="PyrdxlP-dep_Trfase_small"/>
</dbReference>
<keyword evidence="3" id="KW-0663">Pyridoxal phosphate</keyword>
<dbReference type="PANTHER" id="PTHR43525:SF2">
    <property type="entry name" value="CYSTATHIONINE BETA-LYASE-RELATED"/>
    <property type="match status" value="1"/>
</dbReference>
<dbReference type="GO" id="GO:0047804">
    <property type="term" value="F:cysteine-S-conjugate beta-lyase activity"/>
    <property type="evidence" value="ECO:0007669"/>
    <property type="project" value="UniProtKB-EC"/>
</dbReference>
<accession>A0ABW2N7L3</accession>
<evidence type="ECO:0000313" key="7">
    <source>
        <dbReference type="EMBL" id="MFC7363003.1"/>
    </source>
</evidence>
<sequence>MDTTARRPIVDLTDAEARLKLPLKWGVPEGVIPAWVAEMDYAVDPVVLEAVQRMLADGITGYPIFGWDVDLAESYAGWSERHFGWAPEPAAVHPVVDVTAGVRVAIDVLSGPGGVVFPTPGYNAQHGLAQVTGREELLLELPTSAERAEIDLDRLDRLFAAGAQTLLLTQPHNPWGRVFSRAELEGIRDVVVRHGARVVSDEIHAPLVLPGAEHVSYLSVEGTHDHAVAVVAASKAFNTAGLRCAQLVVPDTAARKRLADQPMSRNDSYSPLGVTAARAAYDHGDGWLASLVERLDQQRTLLGELLATHLPEVRMRPLEATYLAWLDASAYGHDDAAAVALQRGRVMVSSCTSFAPGTTGQVRLNVATSPGRLTEIVERLAGAWR</sequence>
<dbReference type="Pfam" id="PF00155">
    <property type="entry name" value="Aminotran_1_2"/>
    <property type="match status" value="1"/>
</dbReference>
<dbReference type="InterPro" id="IPR015421">
    <property type="entry name" value="PyrdxlP-dep_Trfase_major"/>
</dbReference>